<sequence length="196" mass="21211">MPFSSLMKDKISILKKSGEVFDDIQASVQTKKTFIHRSDILIETGDLIQRSMSNGTTQTYEVIDPGFHEGLSGIPAGYQIVHKNLGLPEADKAIQSITYNLNGANNRVNNNSVDNSTNIVNNNGDLFESVSALREEVMRLKLSDKETRDALEVVDAIDSQCQSDKPSKVVVGALVNSLPTFASIASIGSLIVSLLG</sequence>
<gene>
    <name evidence="1" type="ORF">MORIYA_1127</name>
</gene>
<evidence type="ECO:0000313" key="1">
    <source>
        <dbReference type="EMBL" id="SQD77605.1"/>
    </source>
</evidence>
<name>A0A330LUF0_9GAMM</name>
<accession>A0A330LUF0</accession>
<dbReference type="Proteomes" id="UP000250163">
    <property type="component" value="Chromosome MORIYA"/>
</dbReference>
<dbReference type="AlphaFoldDB" id="A0A330LUF0"/>
<evidence type="ECO:0000313" key="2">
    <source>
        <dbReference type="Proteomes" id="UP000250163"/>
    </source>
</evidence>
<protein>
    <submittedName>
        <fullName evidence="1">Uncharacterized protein</fullName>
    </submittedName>
</protein>
<reference evidence="2" key="1">
    <citation type="submission" date="2018-05" db="EMBL/GenBank/DDBJ databases">
        <authorList>
            <person name="Cea G.-C."/>
            <person name="William W."/>
        </authorList>
    </citation>
    <scope>NUCLEOTIDE SEQUENCE [LARGE SCALE GENOMIC DNA]</scope>
    <source>
        <strain evidence="2">DB21MT 5</strain>
    </source>
</reference>
<organism evidence="1 2">
    <name type="scientific">Moritella yayanosii</name>
    <dbReference type="NCBI Taxonomy" id="69539"/>
    <lineage>
        <taxon>Bacteria</taxon>
        <taxon>Pseudomonadati</taxon>
        <taxon>Pseudomonadota</taxon>
        <taxon>Gammaproteobacteria</taxon>
        <taxon>Alteromonadales</taxon>
        <taxon>Moritellaceae</taxon>
        <taxon>Moritella</taxon>
    </lineage>
</organism>
<keyword evidence="2" id="KW-1185">Reference proteome</keyword>
<dbReference type="EMBL" id="LS483250">
    <property type="protein sequence ID" value="SQD77605.1"/>
    <property type="molecule type" value="Genomic_DNA"/>
</dbReference>
<dbReference type="RefSeq" id="WP_232011519.1">
    <property type="nucleotide sequence ID" value="NZ_LS483250.1"/>
</dbReference>
<proteinExistence type="predicted"/>
<dbReference type="KEGG" id="mya:MORIYA_1127"/>